<dbReference type="PANTHER" id="PTHR40661">
    <property type="match status" value="1"/>
</dbReference>
<feature type="domain" description="HTH cro/C1-type" evidence="4">
    <location>
        <begin position="9"/>
        <end position="49"/>
    </location>
</feature>
<evidence type="ECO:0000313" key="5">
    <source>
        <dbReference type="EMBL" id="ASE39381.1"/>
    </source>
</evidence>
<dbReference type="InterPro" id="IPR039418">
    <property type="entry name" value="LexA-like"/>
</dbReference>
<name>A0A1Z3U7Z3_BREVE</name>
<dbReference type="CDD" id="cd06529">
    <property type="entry name" value="S24_LexA-like"/>
    <property type="match status" value="1"/>
</dbReference>
<evidence type="ECO:0000256" key="2">
    <source>
        <dbReference type="ARBA" id="ARBA00023125"/>
    </source>
</evidence>
<dbReference type="Gene3D" id="1.10.260.40">
    <property type="entry name" value="lambda repressor-like DNA-binding domains"/>
    <property type="match status" value="1"/>
</dbReference>
<dbReference type="Proteomes" id="UP000197050">
    <property type="component" value="Chromosome"/>
</dbReference>
<dbReference type="Pfam" id="PF01381">
    <property type="entry name" value="HTH_3"/>
    <property type="match status" value="1"/>
</dbReference>
<accession>A0A1Z3U7Z3</accession>
<gene>
    <name evidence="5" type="ORF">CEP68_07610</name>
</gene>
<organism evidence="5 6">
    <name type="scientific">Brevundimonas vesicularis</name>
    <name type="common">Pseudomonas vesicularis</name>
    <dbReference type="NCBI Taxonomy" id="41276"/>
    <lineage>
        <taxon>Bacteria</taxon>
        <taxon>Pseudomonadati</taxon>
        <taxon>Pseudomonadota</taxon>
        <taxon>Alphaproteobacteria</taxon>
        <taxon>Caulobacterales</taxon>
        <taxon>Caulobacteraceae</taxon>
        <taxon>Brevundimonas</taxon>
    </lineage>
</organism>
<dbReference type="SUPFAM" id="SSF51306">
    <property type="entry name" value="LexA/Signal peptidase"/>
    <property type="match status" value="1"/>
</dbReference>
<sequence>MGAVPQTLVAKRADMSLSGFNQLLKGRSEPGAFKLARIAKVLGVSLEWLATGDGKPNSGPFGYVDIPLLDVRLAAGAGSITDLAKQIGVVPMTREMLQIMGMANAEGLRFVMAEGDSMEPLISDESSVLVDIRDTRLREGVFAFRLGDELRIKRLRRLGVDGVEVISENPRYEPEVLQGHDLEQFAILGRALGGFNIY</sequence>
<dbReference type="SUPFAM" id="SSF47413">
    <property type="entry name" value="lambda repressor-like DNA-binding domains"/>
    <property type="match status" value="1"/>
</dbReference>
<dbReference type="KEGG" id="bvc:CEP68_07610"/>
<dbReference type="InterPro" id="IPR036286">
    <property type="entry name" value="LexA/Signal_pep-like_sf"/>
</dbReference>
<protein>
    <submittedName>
        <fullName evidence="5">Helix-turn-helix domain-containing protein</fullName>
    </submittedName>
</protein>
<dbReference type="EMBL" id="CP022048">
    <property type="protein sequence ID" value="ASE39381.1"/>
    <property type="molecule type" value="Genomic_DNA"/>
</dbReference>
<evidence type="ECO:0000313" key="6">
    <source>
        <dbReference type="Proteomes" id="UP000197050"/>
    </source>
</evidence>
<evidence type="ECO:0000256" key="3">
    <source>
        <dbReference type="ARBA" id="ARBA00023163"/>
    </source>
</evidence>
<reference evidence="6" key="1">
    <citation type="submission" date="2017-06" db="EMBL/GenBank/DDBJ databases">
        <title>FDA dAtabase for Regulatory Grade micrObial Sequences (FDA-ARGOS): Supporting development and validation of Infectious Disease Dx tests.</title>
        <authorList>
            <person name="Minogue T."/>
            <person name="Wolcott M."/>
            <person name="Wasieloski L."/>
            <person name="Aguilar W."/>
            <person name="Moore D."/>
            <person name="Tallon L."/>
            <person name="Sadzewicz L."/>
            <person name="Sengamalay N."/>
            <person name="Ott S."/>
            <person name="Godinez A."/>
            <person name="Nagaraj S."/>
            <person name="Nadendla S."/>
            <person name="Geyer C."/>
            <person name="Sichtig H."/>
        </authorList>
    </citation>
    <scope>NUCLEOTIDE SEQUENCE [LARGE SCALE GENOMIC DNA]</scope>
    <source>
        <strain evidence="6">FDAARGOS_289</strain>
    </source>
</reference>
<dbReference type="PANTHER" id="PTHR40661:SF3">
    <property type="entry name" value="FELS-1 PROPHAGE TRANSCRIPTIONAL REGULATOR"/>
    <property type="match status" value="1"/>
</dbReference>
<keyword evidence="2" id="KW-0238">DNA-binding</keyword>
<dbReference type="InterPro" id="IPR010982">
    <property type="entry name" value="Lambda_DNA-bd_dom_sf"/>
</dbReference>
<proteinExistence type="predicted"/>
<evidence type="ECO:0000259" key="4">
    <source>
        <dbReference type="PROSITE" id="PS50943"/>
    </source>
</evidence>
<dbReference type="InterPro" id="IPR015927">
    <property type="entry name" value="Peptidase_S24_S26A/B/C"/>
</dbReference>
<dbReference type="CDD" id="cd00093">
    <property type="entry name" value="HTH_XRE"/>
    <property type="match status" value="1"/>
</dbReference>
<dbReference type="AlphaFoldDB" id="A0A1Z3U7Z3"/>
<keyword evidence="3" id="KW-0804">Transcription</keyword>
<dbReference type="PROSITE" id="PS50943">
    <property type="entry name" value="HTH_CROC1"/>
    <property type="match status" value="1"/>
</dbReference>
<dbReference type="InterPro" id="IPR001387">
    <property type="entry name" value="Cro/C1-type_HTH"/>
</dbReference>
<dbReference type="GO" id="GO:0003677">
    <property type="term" value="F:DNA binding"/>
    <property type="evidence" value="ECO:0007669"/>
    <property type="project" value="UniProtKB-KW"/>
</dbReference>
<evidence type="ECO:0000256" key="1">
    <source>
        <dbReference type="ARBA" id="ARBA00023015"/>
    </source>
</evidence>
<dbReference type="Gene3D" id="2.10.109.10">
    <property type="entry name" value="Umud Fragment, subunit A"/>
    <property type="match status" value="1"/>
</dbReference>
<keyword evidence="1" id="KW-0805">Transcription regulation</keyword>
<dbReference type="Pfam" id="PF00717">
    <property type="entry name" value="Peptidase_S24"/>
    <property type="match status" value="1"/>
</dbReference>